<evidence type="ECO:0000256" key="1">
    <source>
        <dbReference type="ARBA" id="ARBA00004651"/>
    </source>
</evidence>
<feature type="transmembrane region" description="Helical" evidence="9">
    <location>
        <begin position="171"/>
        <end position="191"/>
    </location>
</feature>
<dbReference type="InterPro" id="IPR013057">
    <property type="entry name" value="AA_transpt_TM"/>
</dbReference>
<keyword evidence="2" id="KW-0813">Transport</keyword>
<feature type="transmembrane region" description="Helical" evidence="9">
    <location>
        <begin position="107"/>
        <end position="129"/>
    </location>
</feature>
<evidence type="ECO:0000256" key="7">
    <source>
        <dbReference type="ARBA" id="ARBA00023136"/>
    </source>
</evidence>
<dbReference type="EMBL" id="BMAC01000491">
    <property type="protein sequence ID" value="GFP97480.1"/>
    <property type="molecule type" value="Genomic_DNA"/>
</dbReference>
<feature type="transmembrane region" description="Helical" evidence="9">
    <location>
        <begin position="149"/>
        <end position="165"/>
    </location>
</feature>
<evidence type="ECO:0000256" key="9">
    <source>
        <dbReference type="SAM" id="Phobius"/>
    </source>
</evidence>
<comment type="similarity">
    <text evidence="8">Belongs to the amino acid/polyamine transporter 2 family. Amino acid/auxin permease (AAAP) (TC 2.A.18.2) subfamily.</text>
</comment>
<keyword evidence="4 9" id="KW-0812">Transmembrane</keyword>
<dbReference type="PANTHER" id="PTHR48017">
    <property type="entry name" value="OS05G0424000 PROTEIN-RELATED"/>
    <property type="match status" value="1"/>
</dbReference>
<evidence type="ECO:0000259" key="10">
    <source>
        <dbReference type="Pfam" id="PF01490"/>
    </source>
</evidence>
<feature type="transmembrane region" description="Helical" evidence="9">
    <location>
        <begin position="344"/>
        <end position="364"/>
    </location>
</feature>
<dbReference type="Proteomes" id="UP000653305">
    <property type="component" value="Unassembled WGS sequence"/>
</dbReference>
<evidence type="ECO:0000256" key="8">
    <source>
        <dbReference type="ARBA" id="ARBA00061463"/>
    </source>
</evidence>
<keyword evidence="3" id="KW-1003">Cell membrane</keyword>
<dbReference type="OrthoDB" id="40134at2759"/>
<comment type="caution">
    <text evidence="11">The sequence shown here is derived from an EMBL/GenBank/DDBJ whole genome shotgun (WGS) entry which is preliminary data.</text>
</comment>
<gene>
    <name evidence="11" type="ORF">PHJA_001892100</name>
</gene>
<accession>A0A830CCZ1</accession>
<feature type="domain" description="Amino acid transporter transmembrane" evidence="10">
    <location>
        <begin position="28"/>
        <end position="421"/>
    </location>
</feature>
<name>A0A830CCZ1_9LAMI</name>
<protein>
    <submittedName>
        <fullName evidence="11">Lysine histidine transporter 2</fullName>
    </submittedName>
</protein>
<sequence length="437" mass="48931">MGVDQPGREKTEREKAIDEWLPVSASRTAKWWYLAFHNVTAMVGAGVLSLPYAMSNLGWGPGVFLLALSWMLTLYTLWQMVEMHEMVPGKRFGRYHELGQHAFGEKLRLYIVVPQQILVDVSTCIIYMVTGGKSLKKIWDAHPHHHAKLTPCIAIFAGFQFILSWCPNFNSLSVVSFAAAIMSLAYSTIAWTASIGKGVTPNVSYELRGSSSSANTFNFFNAMGDIAFAYAGHNVVLEIQATIPSSPDNPSKNPMFKGVFFAYIVVSICYVPVAIFGYFMFGNSVDDNILLTLENPTWLIASANMFVFVHVLVGYQVYAMPVFDMLESFLVKSMNWKPSKWLPFGTRMPYVAGTMFIGMIFPFFGGLLGFFGGFALAPTSYYLPCIIWLIVQKPKRFSTSWCINWTCIVLGVILMILAPIGGMRNIILSAKTYKFYR</sequence>
<dbReference type="FunFam" id="1.20.1740.10:FF:000033">
    <property type="entry name" value="Lysine histidine transporter 1"/>
    <property type="match status" value="1"/>
</dbReference>
<keyword evidence="7 9" id="KW-0472">Membrane</keyword>
<dbReference type="AlphaFoldDB" id="A0A830CCZ1"/>
<evidence type="ECO:0000256" key="5">
    <source>
        <dbReference type="ARBA" id="ARBA00022970"/>
    </source>
</evidence>
<feature type="transmembrane region" description="Helical" evidence="9">
    <location>
        <begin position="370"/>
        <end position="391"/>
    </location>
</feature>
<feature type="transmembrane region" description="Helical" evidence="9">
    <location>
        <begin position="31"/>
        <end position="50"/>
    </location>
</feature>
<dbReference type="Gene3D" id="1.20.1740.10">
    <property type="entry name" value="Amino acid/polyamine transporter I"/>
    <property type="match status" value="1"/>
</dbReference>
<evidence type="ECO:0000256" key="3">
    <source>
        <dbReference type="ARBA" id="ARBA00022475"/>
    </source>
</evidence>
<keyword evidence="5" id="KW-0029">Amino-acid transport</keyword>
<keyword evidence="12" id="KW-1185">Reference proteome</keyword>
<feature type="transmembrane region" description="Helical" evidence="9">
    <location>
        <begin position="57"/>
        <end position="78"/>
    </location>
</feature>
<feature type="transmembrane region" description="Helical" evidence="9">
    <location>
        <begin position="403"/>
        <end position="427"/>
    </location>
</feature>
<evidence type="ECO:0000256" key="2">
    <source>
        <dbReference type="ARBA" id="ARBA00022448"/>
    </source>
</evidence>
<evidence type="ECO:0000256" key="4">
    <source>
        <dbReference type="ARBA" id="ARBA00022692"/>
    </source>
</evidence>
<dbReference type="GO" id="GO:0015171">
    <property type="term" value="F:amino acid transmembrane transporter activity"/>
    <property type="evidence" value="ECO:0007669"/>
    <property type="project" value="UniProtKB-ARBA"/>
</dbReference>
<feature type="transmembrane region" description="Helical" evidence="9">
    <location>
        <begin position="260"/>
        <end position="281"/>
    </location>
</feature>
<evidence type="ECO:0000313" key="12">
    <source>
        <dbReference type="Proteomes" id="UP000653305"/>
    </source>
</evidence>
<organism evidence="11 12">
    <name type="scientific">Phtheirospermum japonicum</name>
    <dbReference type="NCBI Taxonomy" id="374723"/>
    <lineage>
        <taxon>Eukaryota</taxon>
        <taxon>Viridiplantae</taxon>
        <taxon>Streptophyta</taxon>
        <taxon>Embryophyta</taxon>
        <taxon>Tracheophyta</taxon>
        <taxon>Spermatophyta</taxon>
        <taxon>Magnoliopsida</taxon>
        <taxon>eudicotyledons</taxon>
        <taxon>Gunneridae</taxon>
        <taxon>Pentapetalae</taxon>
        <taxon>asterids</taxon>
        <taxon>lamiids</taxon>
        <taxon>Lamiales</taxon>
        <taxon>Orobanchaceae</taxon>
        <taxon>Orobanchaceae incertae sedis</taxon>
        <taxon>Phtheirospermum</taxon>
    </lineage>
</organism>
<evidence type="ECO:0000313" key="11">
    <source>
        <dbReference type="EMBL" id="GFP97480.1"/>
    </source>
</evidence>
<evidence type="ECO:0000256" key="6">
    <source>
        <dbReference type="ARBA" id="ARBA00022989"/>
    </source>
</evidence>
<dbReference type="GO" id="GO:0005886">
    <property type="term" value="C:plasma membrane"/>
    <property type="evidence" value="ECO:0007669"/>
    <property type="project" value="UniProtKB-SubCell"/>
</dbReference>
<comment type="subcellular location">
    <subcellularLocation>
        <location evidence="1">Cell membrane</location>
        <topology evidence="1">Multi-pass membrane protein</topology>
    </subcellularLocation>
</comment>
<proteinExistence type="inferred from homology"/>
<keyword evidence="6 9" id="KW-1133">Transmembrane helix</keyword>
<reference evidence="11" key="1">
    <citation type="submission" date="2020-07" db="EMBL/GenBank/DDBJ databases">
        <title>Ethylene signaling mediates host invasion by parasitic plants.</title>
        <authorList>
            <person name="Yoshida S."/>
        </authorList>
    </citation>
    <scope>NUCLEOTIDE SEQUENCE</scope>
    <source>
        <strain evidence="11">Okayama</strain>
    </source>
</reference>
<feature type="transmembrane region" description="Helical" evidence="9">
    <location>
        <begin position="301"/>
        <end position="323"/>
    </location>
</feature>
<dbReference type="Pfam" id="PF01490">
    <property type="entry name" value="Aa_trans"/>
    <property type="match status" value="1"/>
</dbReference>